<gene>
    <name evidence="8" type="ORF">VST7929_01675</name>
</gene>
<evidence type="ECO:0000256" key="2">
    <source>
        <dbReference type="ARBA" id="ARBA00023224"/>
    </source>
</evidence>
<feature type="domain" description="Methyl-accepting transducer" evidence="6">
    <location>
        <begin position="395"/>
        <end position="631"/>
    </location>
</feature>
<dbReference type="SMART" id="SM00283">
    <property type="entry name" value="MA"/>
    <property type="match status" value="1"/>
</dbReference>
<dbReference type="PROSITE" id="PS50885">
    <property type="entry name" value="HAMP"/>
    <property type="match status" value="1"/>
</dbReference>
<evidence type="ECO:0008006" key="10">
    <source>
        <dbReference type="Google" id="ProtNLM"/>
    </source>
</evidence>
<dbReference type="CDD" id="cd11386">
    <property type="entry name" value="MCP_signal"/>
    <property type="match status" value="1"/>
</dbReference>
<evidence type="ECO:0000259" key="6">
    <source>
        <dbReference type="PROSITE" id="PS50111"/>
    </source>
</evidence>
<keyword evidence="9" id="KW-1185">Reference proteome</keyword>
<dbReference type="Proteomes" id="UP000838672">
    <property type="component" value="Unassembled WGS sequence"/>
</dbReference>
<evidence type="ECO:0000256" key="1">
    <source>
        <dbReference type="ARBA" id="ARBA00004370"/>
    </source>
</evidence>
<proteinExistence type="inferred from homology"/>
<dbReference type="PANTHER" id="PTHR32089:SF70">
    <property type="entry name" value="ENERGY TAXIS MODULATING METHYL ACCEPTING SENSORY TRANSDUCER"/>
    <property type="match status" value="1"/>
</dbReference>
<keyword evidence="5" id="KW-0812">Transmembrane</keyword>
<dbReference type="Pfam" id="PF00672">
    <property type="entry name" value="HAMP"/>
    <property type="match status" value="1"/>
</dbReference>
<evidence type="ECO:0000256" key="5">
    <source>
        <dbReference type="SAM" id="Phobius"/>
    </source>
</evidence>
<dbReference type="PROSITE" id="PS50111">
    <property type="entry name" value="CHEMOTAXIS_TRANSDUC_2"/>
    <property type="match status" value="1"/>
</dbReference>
<evidence type="ECO:0000256" key="3">
    <source>
        <dbReference type="ARBA" id="ARBA00029447"/>
    </source>
</evidence>
<comment type="similarity">
    <text evidence="3">Belongs to the methyl-accepting chemotaxis (MCP) protein family.</text>
</comment>
<dbReference type="PANTHER" id="PTHR32089">
    <property type="entry name" value="METHYL-ACCEPTING CHEMOTAXIS PROTEIN MCPB"/>
    <property type="match status" value="1"/>
</dbReference>
<keyword evidence="2 4" id="KW-0807">Transducer</keyword>
<evidence type="ECO:0000313" key="8">
    <source>
        <dbReference type="EMBL" id="CAH0533800.1"/>
    </source>
</evidence>
<dbReference type="PRINTS" id="PR00260">
    <property type="entry name" value="CHEMTRNSDUCR"/>
</dbReference>
<accession>A0ABM8ZU08</accession>
<dbReference type="Gene3D" id="1.10.287.950">
    <property type="entry name" value="Methyl-accepting chemotaxis protein"/>
    <property type="match status" value="1"/>
</dbReference>
<dbReference type="RefSeq" id="WP_237466218.1">
    <property type="nucleotide sequence ID" value="NZ_CAKLDI010000001.1"/>
</dbReference>
<evidence type="ECO:0000259" key="7">
    <source>
        <dbReference type="PROSITE" id="PS50885"/>
    </source>
</evidence>
<keyword evidence="5" id="KW-0472">Membrane</keyword>
<dbReference type="InterPro" id="IPR003660">
    <property type="entry name" value="HAMP_dom"/>
</dbReference>
<dbReference type="InterPro" id="IPR004089">
    <property type="entry name" value="MCPsignal_dom"/>
</dbReference>
<name>A0ABM8ZU08_9VIBR</name>
<comment type="subcellular location">
    <subcellularLocation>
        <location evidence="1">Membrane</location>
    </subcellularLocation>
</comment>
<feature type="domain" description="HAMP" evidence="7">
    <location>
        <begin position="338"/>
        <end position="390"/>
    </location>
</feature>
<evidence type="ECO:0000313" key="9">
    <source>
        <dbReference type="Proteomes" id="UP000838672"/>
    </source>
</evidence>
<dbReference type="Pfam" id="PF00015">
    <property type="entry name" value="MCPsignal"/>
    <property type="match status" value="1"/>
</dbReference>
<dbReference type="InterPro" id="IPR004090">
    <property type="entry name" value="Chemotax_Me-accpt_rcpt"/>
</dbReference>
<comment type="caution">
    <text evidence="8">The sequence shown here is derived from an EMBL/GenBank/DDBJ whole genome shotgun (WGS) entry which is preliminary data.</text>
</comment>
<dbReference type="EMBL" id="CAKLDI010000001">
    <property type="protein sequence ID" value="CAH0533800.1"/>
    <property type="molecule type" value="Genomic_DNA"/>
</dbReference>
<evidence type="ECO:0000256" key="4">
    <source>
        <dbReference type="PROSITE-ProRule" id="PRU00284"/>
    </source>
</evidence>
<sequence>MKKQRHASILHRMYAGFALLVLLFVTTVFLMLRGTQQIQSKLDDVSQQALPLVTLSNQVSVRLLAADKEFKDYLTSVDTNRMDQASKRFANRHQSFTVAINELAKQSKTNPTLSAQVQVIRQLESSYFEQAKVAMGNYRTMLAAQDQGRISNRKFQRLYAELYNGMREVVDSYDDVVIQNISASYFAKLNDTETITSDALASSDIALVKKAFNGNRRAVTHLTYAFRGIANRAPALKEQFDPMIVAFSQAIGKKGGVLDQHLNYLEARRDLYANIAVLAGDVEKVMSLLDTFNQEANQMMDSAVIQADQAYSKAVMTAIFIGLLVTGCAAAIGYYLSILIRTPLKAILNSLEHMADGDMTHRITIENNNEFGRISRHINALAEQLQNVLRDLLHASERLANVATENQATTEKAKGQLNEQRQQTAAVATAMTQMEQSVQMVADAARQSMTKVQEVESATATGREVMSSNITTTHQLSERLDESAHVVAKVQAMSTNIGSILDVIRGIADQTNLLALNAAIEAARAGEQGRGFAVVADEVRVLAQKTTESTSEIEGMIDSLQNSSEQAVTVIQTCLAEMENSVIQASEANSAMEEIQAIILHISEMSSNIAHSADEQRRTSAEIASNLNEISLIADQSFDAMEHVAKASDMLDHQAQEQNEIVHRFTV</sequence>
<dbReference type="CDD" id="cd06225">
    <property type="entry name" value="HAMP"/>
    <property type="match status" value="1"/>
</dbReference>
<reference evidence="8" key="1">
    <citation type="submission" date="2021-11" db="EMBL/GenBank/DDBJ databases">
        <authorList>
            <person name="Rodrigo-Torres L."/>
            <person name="Arahal R. D."/>
            <person name="Lucena T."/>
        </authorList>
    </citation>
    <scope>NUCLEOTIDE SEQUENCE</scope>
    <source>
        <strain evidence="8">CECT 7929</strain>
    </source>
</reference>
<organism evidence="8 9">
    <name type="scientific">Vibrio stylophorae</name>
    <dbReference type="NCBI Taxonomy" id="659351"/>
    <lineage>
        <taxon>Bacteria</taxon>
        <taxon>Pseudomonadati</taxon>
        <taxon>Pseudomonadota</taxon>
        <taxon>Gammaproteobacteria</taxon>
        <taxon>Vibrionales</taxon>
        <taxon>Vibrionaceae</taxon>
        <taxon>Vibrio</taxon>
    </lineage>
</organism>
<protein>
    <recommendedName>
        <fullName evidence="10">Methyl-accepting chemotaxis protein</fullName>
    </recommendedName>
</protein>
<feature type="transmembrane region" description="Helical" evidence="5">
    <location>
        <begin position="12"/>
        <end position="32"/>
    </location>
</feature>
<dbReference type="SUPFAM" id="SSF58104">
    <property type="entry name" value="Methyl-accepting chemotaxis protein (MCP) signaling domain"/>
    <property type="match status" value="1"/>
</dbReference>
<keyword evidence="5" id="KW-1133">Transmembrane helix</keyword>
<dbReference type="SMART" id="SM00304">
    <property type="entry name" value="HAMP"/>
    <property type="match status" value="1"/>
</dbReference>
<feature type="transmembrane region" description="Helical" evidence="5">
    <location>
        <begin position="314"/>
        <end position="336"/>
    </location>
</feature>